<dbReference type="Pfam" id="PF13710">
    <property type="entry name" value="ACT_5"/>
    <property type="match status" value="1"/>
</dbReference>
<dbReference type="OrthoDB" id="6198158at2"/>
<dbReference type="AlphaFoldDB" id="A0A3R9YGL6"/>
<sequence length="80" mass="8655">MSGTLHIDFTPGEGAIIRALGLIERRGFELRDVAAEGRRLTVAVEPRGPGRQLDVLRRQLERLVDVTAVQIISAPAGQPA</sequence>
<dbReference type="Proteomes" id="UP000274661">
    <property type="component" value="Unassembled WGS sequence"/>
</dbReference>
<reference evidence="1 2" key="1">
    <citation type="submission" date="2018-12" db="EMBL/GenBank/DDBJ databases">
        <title>Sphingomonas sp. HMF7854 Genome sequencing and assembly.</title>
        <authorList>
            <person name="Cha I."/>
            <person name="Kang H."/>
            <person name="Kim H."/>
            <person name="Kang J."/>
            <person name="Joh K."/>
        </authorList>
    </citation>
    <scope>NUCLEOTIDE SEQUENCE [LARGE SCALE GENOMIC DNA]</scope>
    <source>
        <strain evidence="1 2">HMF7854</strain>
    </source>
</reference>
<organism evidence="1 2">
    <name type="scientific">Sphingomonas ginkgonis</name>
    <dbReference type="NCBI Taxonomy" id="2315330"/>
    <lineage>
        <taxon>Bacteria</taxon>
        <taxon>Pseudomonadati</taxon>
        <taxon>Pseudomonadota</taxon>
        <taxon>Alphaproteobacteria</taxon>
        <taxon>Sphingomonadales</taxon>
        <taxon>Sphingomonadaceae</taxon>
        <taxon>Sphingomonas</taxon>
    </lineage>
</organism>
<gene>
    <name evidence="1" type="ORF">HMF7854_00520</name>
</gene>
<accession>A0A3R9YGL6</accession>
<name>A0A3R9YGL6_9SPHN</name>
<evidence type="ECO:0000313" key="1">
    <source>
        <dbReference type="EMBL" id="RST29479.1"/>
    </source>
</evidence>
<proteinExistence type="predicted"/>
<protein>
    <submittedName>
        <fullName evidence="1">Acetolactate synthase 3 regulatory subunit domain protein</fullName>
    </submittedName>
</protein>
<evidence type="ECO:0000313" key="2">
    <source>
        <dbReference type="Proteomes" id="UP000274661"/>
    </source>
</evidence>
<dbReference type="RefSeq" id="WP_126717322.1">
    <property type="nucleotide sequence ID" value="NZ_RWJF01000001.1"/>
</dbReference>
<keyword evidence="2" id="KW-1185">Reference proteome</keyword>
<comment type="caution">
    <text evidence="1">The sequence shown here is derived from an EMBL/GenBank/DDBJ whole genome shotgun (WGS) entry which is preliminary data.</text>
</comment>
<dbReference type="EMBL" id="RWJF01000001">
    <property type="protein sequence ID" value="RST29479.1"/>
    <property type="molecule type" value="Genomic_DNA"/>
</dbReference>